<feature type="region of interest" description="Disordered" evidence="3">
    <location>
        <begin position="92"/>
        <end position="132"/>
    </location>
</feature>
<dbReference type="InterPro" id="IPR052041">
    <property type="entry name" value="Nucleic_acid_metab_PIN/TRAM"/>
</dbReference>
<dbReference type="Pfam" id="PF17863">
    <property type="entry name" value="AAA_lid_2"/>
    <property type="match status" value="1"/>
</dbReference>
<dbReference type="OrthoDB" id="5582146at2759"/>
<reference evidence="5 6" key="1">
    <citation type="journal article" date="2020" name="Genomics">
        <title>Complete, high-quality genomes from long-read metagenomic sequencing of two wolf lichen thalli reveals enigmatic genome architecture.</title>
        <authorList>
            <person name="McKenzie S.K."/>
            <person name="Walston R.F."/>
            <person name="Allen J.L."/>
        </authorList>
    </citation>
    <scope>NUCLEOTIDE SEQUENCE [LARGE SCALE GENOMIC DNA]</scope>
    <source>
        <strain evidence="5">WasteWater2</strain>
    </source>
</reference>
<dbReference type="AlphaFoldDB" id="A0A8H6L103"/>
<gene>
    <name evidence="5" type="ORF">HO173_010292</name>
</gene>
<dbReference type="RefSeq" id="XP_037160972.1">
    <property type="nucleotide sequence ID" value="XM_037312178.1"/>
</dbReference>
<feature type="compositionally biased region" description="Basic residues" evidence="3">
    <location>
        <begin position="106"/>
        <end position="116"/>
    </location>
</feature>
<dbReference type="PANTHER" id="PTHR11603">
    <property type="entry name" value="AAA FAMILY ATPASE"/>
    <property type="match status" value="1"/>
</dbReference>
<dbReference type="PANTHER" id="PTHR11603:SF132">
    <property type="entry name" value="C2H2-TYPE DOMAIN-CONTAINING PROTEIN"/>
    <property type="match status" value="1"/>
</dbReference>
<evidence type="ECO:0000256" key="1">
    <source>
        <dbReference type="ARBA" id="ARBA00012825"/>
    </source>
</evidence>
<dbReference type="EC" id="6.6.1.1" evidence="1"/>
<keyword evidence="6" id="KW-1185">Reference proteome</keyword>
<dbReference type="GO" id="GO:0016851">
    <property type="term" value="F:magnesium chelatase activity"/>
    <property type="evidence" value="ECO:0007669"/>
    <property type="project" value="UniProtKB-EC"/>
</dbReference>
<feature type="domain" description="ChlI/MoxR AAA lid" evidence="4">
    <location>
        <begin position="283"/>
        <end position="342"/>
    </location>
</feature>
<comment type="caution">
    <text evidence="5">The sequence shown here is derived from an EMBL/GenBank/DDBJ whole genome shotgun (WGS) entry which is preliminary data.</text>
</comment>
<name>A0A8H6L103_9LECA</name>
<dbReference type="EMBL" id="JACCJC010000056">
    <property type="protein sequence ID" value="KAF6231540.1"/>
    <property type="molecule type" value="Genomic_DNA"/>
</dbReference>
<evidence type="ECO:0000256" key="2">
    <source>
        <dbReference type="ARBA" id="ARBA00023444"/>
    </source>
</evidence>
<evidence type="ECO:0000259" key="4">
    <source>
        <dbReference type="Pfam" id="PF17863"/>
    </source>
</evidence>
<proteinExistence type="predicted"/>
<evidence type="ECO:0000313" key="6">
    <source>
        <dbReference type="Proteomes" id="UP000578531"/>
    </source>
</evidence>
<dbReference type="GeneID" id="59291939"/>
<dbReference type="Proteomes" id="UP000578531">
    <property type="component" value="Unassembled WGS sequence"/>
</dbReference>
<evidence type="ECO:0000313" key="5">
    <source>
        <dbReference type="EMBL" id="KAF6231540.1"/>
    </source>
</evidence>
<organism evidence="5 6">
    <name type="scientific">Letharia columbiana</name>
    <dbReference type="NCBI Taxonomy" id="112416"/>
    <lineage>
        <taxon>Eukaryota</taxon>
        <taxon>Fungi</taxon>
        <taxon>Dikarya</taxon>
        <taxon>Ascomycota</taxon>
        <taxon>Pezizomycotina</taxon>
        <taxon>Lecanoromycetes</taxon>
        <taxon>OSLEUM clade</taxon>
        <taxon>Lecanoromycetidae</taxon>
        <taxon>Lecanorales</taxon>
        <taxon>Lecanorineae</taxon>
        <taxon>Parmeliaceae</taxon>
        <taxon>Letharia</taxon>
    </lineage>
</organism>
<accession>A0A8H6L103</accession>
<comment type="pathway">
    <text evidence="2">Porphyrin-containing compound metabolism.</text>
</comment>
<sequence>MPDTVDPSGLVERVQELTDLELAMLLSLVAGQHCIVAAEQDDLDSLEQELQLIASNVFALYHTVLHCNHSTTLEDFRDGILIDSKPSDWLDNGELGTSMDSDQSSRRHYGPAKRRSASPIQPIRTKQNERQQDDRSIANVVLITGLSLASEDIQIQALELLRTKRIFTHTAIHTAPKTFLLVLVTSSSEPRLNHHLRDHIFISHYHSQEDGFANLEEASEWIEDDHASVSSVIHRSSAQYSSDIVPPHSFTQQEIRQLAEVSEDINLTAEIKAYQQNIITFLRLHRAVGSGVSPRATQHLTNLVQYLAIIHGQSYVSPSLVALAIRKIYPHRVTIIGPEAERSIQYGSDFQAASAVLKGYDPSQVIEEVLASVDTPI</sequence>
<protein>
    <recommendedName>
        <fullName evidence="1">magnesium chelatase</fullName>
        <ecNumber evidence="1">6.6.1.1</ecNumber>
    </recommendedName>
</protein>
<dbReference type="Gene3D" id="1.10.8.80">
    <property type="entry name" value="Magnesium chelatase subunit I, C-Terminal domain"/>
    <property type="match status" value="1"/>
</dbReference>
<evidence type="ECO:0000256" key="3">
    <source>
        <dbReference type="SAM" id="MobiDB-lite"/>
    </source>
</evidence>
<dbReference type="InterPro" id="IPR041628">
    <property type="entry name" value="ChlI/MoxR_AAA_lid"/>
</dbReference>